<sequence length="526" mass="58323">MNAAHETSLVYRQAVEALNRREWEAAERLGASILAQASGHAGLHFVVGVAALQRQRMPQAFEHLGKAARLNPKRPDYVAQWARVLATTHAMREAVTAADYAMRLGPQDPMTLDTLGVVFTQANDHRRAVEAFQRAVAVMPEQAGFRFNLATSLTFVGELDAAEREHEACLARAPGFWKAHLALSQLRRQTTERNHVDRLLKLLAGCGDDPAARLYLNLALEKEYSDLGEHEQSFRHLLAGKAAWRATLDYAFERDEEVFAEIIRVSPQPSQAQGCDSGEPVFVMGMPRTGTTLVDRILSSHPSVQSAGELQNFAVALKRASGSTTPPMLDVDTLRCSGALDWKALGERYIASTRPGTGQADRFIDKLPHNFLYAGFIAAALPNASLVCLRRGAMDTCVSNFRQLFALTSPYYDYSFDIVDTARYFALFDRLMSHWRSVMPGRILEIGYEEIVSGQEAATRKLLKHCGLPWDDACLRFQDNAAPVSSASAVQVRSPLYSTSIGRWKRYGQQLDEVRAVLADTDIPLD</sequence>
<evidence type="ECO:0000313" key="3">
    <source>
        <dbReference type="EMBL" id="MEZ0473027.1"/>
    </source>
</evidence>
<dbReference type="RefSeq" id="WP_370563145.1">
    <property type="nucleotide sequence ID" value="NZ_JBFWIB010000003.1"/>
</dbReference>
<dbReference type="InterPro" id="IPR011990">
    <property type="entry name" value="TPR-like_helical_dom_sf"/>
</dbReference>
<dbReference type="Pfam" id="PF13469">
    <property type="entry name" value="Sulfotransfer_3"/>
    <property type="match status" value="1"/>
</dbReference>
<dbReference type="PROSITE" id="PS50005">
    <property type="entry name" value="TPR"/>
    <property type="match status" value="2"/>
</dbReference>
<evidence type="ECO:0000256" key="2">
    <source>
        <dbReference type="PROSITE-ProRule" id="PRU00339"/>
    </source>
</evidence>
<name>A0ABV4HMR3_9GAMM</name>
<dbReference type="PANTHER" id="PTHR12788">
    <property type="entry name" value="PROTEIN-TYROSINE SULFOTRANSFERASE 2"/>
    <property type="match status" value="1"/>
</dbReference>
<dbReference type="Proteomes" id="UP001566331">
    <property type="component" value="Unassembled WGS sequence"/>
</dbReference>
<dbReference type="InterPro" id="IPR026634">
    <property type="entry name" value="TPST-like"/>
</dbReference>
<dbReference type="SUPFAM" id="SSF52540">
    <property type="entry name" value="P-loop containing nucleoside triphosphate hydrolases"/>
    <property type="match status" value="1"/>
</dbReference>
<organism evidence="3 4">
    <name type="scientific">Luteimonas salinilitoris</name>
    <dbReference type="NCBI Taxonomy" id="3237697"/>
    <lineage>
        <taxon>Bacteria</taxon>
        <taxon>Pseudomonadati</taxon>
        <taxon>Pseudomonadota</taxon>
        <taxon>Gammaproteobacteria</taxon>
        <taxon>Lysobacterales</taxon>
        <taxon>Lysobacteraceae</taxon>
        <taxon>Luteimonas</taxon>
    </lineage>
</organism>
<feature type="repeat" description="TPR" evidence="2">
    <location>
        <begin position="41"/>
        <end position="74"/>
    </location>
</feature>
<accession>A0ABV4HMR3</accession>
<dbReference type="SUPFAM" id="SSF48452">
    <property type="entry name" value="TPR-like"/>
    <property type="match status" value="1"/>
</dbReference>
<dbReference type="Gene3D" id="3.40.50.300">
    <property type="entry name" value="P-loop containing nucleotide triphosphate hydrolases"/>
    <property type="match status" value="1"/>
</dbReference>
<gene>
    <name evidence="3" type="ORF">AB6713_00095</name>
</gene>
<keyword evidence="2" id="KW-0802">TPR repeat</keyword>
<proteinExistence type="predicted"/>
<keyword evidence="4" id="KW-1185">Reference proteome</keyword>
<dbReference type="PANTHER" id="PTHR12788:SF10">
    <property type="entry name" value="PROTEIN-TYROSINE SULFOTRANSFERASE"/>
    <property type="match status" value="1"/>
</dbReference>
<evidence type="ECO:0000256" key="1">
    <source>
        <dbReference type="ARBA" id="ARBA00022679"/>
    </source>
</evidence>
<reference evidence="3 4" key="1">
    <citation type="submission" date="2024-07" db="EMBL/GenBank/DDBJ databases">
        <title>Luteimonas salilacus sp. nov., isolated from the shore soil of Salt Lake in Tibet of China.</title>
        <authorList>
            <person name="Zhang X."/>
            <person name="Li A."/>
        </authorList>
    </citation>
    <scope>NUCLEOTIDE SEQUENCE [LARGE SCALE GENOMIC DNA]</scope>
    <source>
        <strain evidence="3 4">B3-2-R+30</strain>
    </source>
</reference>
<evidence type="ECO:0000313" key="4">
    <source>
        <dbReference type="Proteomes" id="UP001566331"/>
    </source>
</evidence>
<dbReference type="InterPro" id="IPR027417">
    <property type="entry name" value="P-loop_NTPase"/>
</dbReference>
<dbReference type="EMBL" id="JBFWIC010000001">
    <property type="protein sequence ID" value="MEZ0473027.1"/>
    <property type="molecule type" value="Genomic_DNA"/>
</dbReference>
<feature type="repeat" description="TPR" evidence="2">
    <location>
        <begin position="109"/>
        <end position="142"/>
    </location>
</feature>
<protein>
    <submittedName>
        <fullName evidence="3">Sulfotransferase</fullName>
    </submittedName>
</protein>
<keyword evidence="1" id="KW-0808">Transferase</keyword>
<comment type="caution">
    <text evidence="3">The sequence shown here is derived from an EMBL/GenBank/DDBJ whole genome shotgun (WGS) entry which is preliminary data.</text>
</comment>
<dbReference type="InterPro" id="IPR019734">
    <property type="entry name" value="TPR_rpt"/>
</dbReference>
<dbReference type="Gene3D" id="1.25.40.10">
    <property type="entry name" value="Tetratricopeptide repeat domain"/>
    <property type="match status" value="2"/>
</dbReference>
<dbReference type="SMART" id="SM00028">
    <property type="entry name" value="TPR"/>
    <property type="match status" value="3"/>
</dbReference>